<feature type="domain" description="V-ATPase proteolipid subunit C-like" evidence="8">
    <location>
        <begin position="12"/>
        <end position="57"/>
    </location>
</feature>
<keyword evidence="7" id="KW-0732">Signal</keyword>
<keyword evidence="6" id="KW-0446">Lipid-binding</keyword>
<reference evidence="9 10" key="1">
    <citation type="submission" date="2021-02" db="EMBL/GenBank/DDBJ databases">
        <title>Plant Genome Project.</title>
        <authorList>
            <person name="Zhang R.-G."/>
        </authorList>
    </citation>
    <scope>NUCLEOTIDE SEQUENCE [LARGE SCALE GENOMIC DNA]</scope>
    <source>
        <tissue evidence="9">Leaves</tissue>
    </source>
</reference>
<evidence type="ECO:0000256" key="1">
    <source>
        <dbReference type="ARBA" id="ARBA00004141"/>
    </source>
</evidence>
<evidence type="ECO:0000313" key="10">
    <source>
        <dbReference type="Proteomes" id="UP000827721"/>
    </source>
</evidence>
<evidence type="ECO:0000313" key="9">
    <source>
        <dbReference type="EMBL" id="KAH7561214.1"/>
    </source>
</evidence>
<proteinExistence type="inferred from homology"/>
<dbReference type="Gene3D" id="1.20.20.10">
    <property type="entry name" value="F1F0 ATP synthase subunit C"/>
    <property type="match status" value="1"/>
</dbReference>
<organism evidence="9 10">
    <name type="scientific">Xanthoceras sorbifolium</name>
    <dbReference type="NCBI Taxonomy" id="99658"/>
    <lineage>
        <taxon>Eukaryota</taxon>
        <taxon>Viridiplantae</taxon>
        <taxon>Streptophyta</taxon>
        <taxon>Embryophyta</taxon>
        <taxon>Tracheophyta</taxon>
        <taxon>Spermatophyta</taxon>
        <taxon>Magnoliopsida</taxon>
        <taxon>eudicotyledons</taxon>
        <taxon>Gunneridae</taxon>
        <taxon>Pentapetalae</taxon>
        <taxon>rosids</taxon>
        <taxon>malvids</taxon>
        <taxon>Sapindales</taxon>
        <taxon>Sapindaceae</taxon>
        <taxon>Xanthoceroideae</taxon>
        <taxon>Xanthoceras</taxon>
    </lineage>
</organism>
<feature type="signal peptide" evidence="7">
    <location>
        <begin position="1"/>
        <end position="20"/>
    </location>
</feature>
<name>A0ABQ8HJI4_9ROSI</name>
<dbReference type="InterPro" id="IPR035921">
    <property type="entry name" value="F/V-ATP_Csub_sf"/>
</dbReference>
<comment type="subcellular location">
    <subcellularLocation>
        <location evidence="1">Membrane</location>
        <topology evidence="1">Multi-pass membrane protein</topology>
    </subcellularLocation>
</comment>
<keyword evidence="10" id="KW-1185">Reference proteome</keyword>
<sequence>MNPLISTAFVIANGLAIGLASIGPRIGQSTAVGQTVEGIARQPEAEGKIQGTLVLSLSLRFRIAVPNSSLLSFASYSKKDDQTISNHDFKFSDGFNRYLTTRIPIFSEPVPLTQQNPVRFRHDTLFSYWENPSTLFRIQEKAL</sequence>
<gene>
    <name evidence="9" type="ORF">JRO89_XS10G0192600</name>
</gene>
<keyword evidence="6" id="KW-0375">Hydrogen ion transport</keyword>
<accession>A0ABQ8HJI4</accession>
<keyword evidence="5" id="KW-0472">Membrane</keyword>
<evidence type="ECO:0000256" key="3">
    <source>
        <dbReference type="ARBA" id="ARBA00022692"/>
    </source>
</evidence>
<comment type="caution">
    <text evidence="9">The sequence shown here is derived from an EMBL/GenBank/DDBJ whole genome shotgun (WGS) entry which is preliminary data.</text>
</comment>
<evidence type="ECO:0000256" key="7">
    <source>
        <dbReference type="SAM" id="SignalP"/>
    </source>
</evidence>
<dbReference type="EMBL" id="JAFEMO010000010">
    <property type="protein sequence ID" value="KAH7561214.1"/>
    <property type="molecule type" value="Genomic_DNA"/>
</dbReference>
<keyword evidence="6" id="KW-0406">Ion transport</keyword>
<evidence type="ECO:0000256" key="6">
    <source>
        <dbReference type="RuleBase" id="RU004221"/>
    </source>
</evidence>
<dbReference type="CDD" id="cd18183">
    <property type="entry name" value="ATP-synt_Fo_c_ATPH"/>
    <property type="match status" value="1"/>
</dbReference>
<keyword evidence="4" id="KW-1133">Transmembrane helix</keyword>
<dbReference type="InterPro" id="IPR002379">
    <property type="entry name" value="ATPase_proteolipid_c-like_dom"/>
</dbReference>
<evidence type="ECO:0000256" key="5">
    <source>
        <dbReference type="ARBA" id="ARBA00023136"/>
    </source>
</evidence>
<evidence type="ECO:0000256" key="4">
    <source>
        <dbReference type="ARBA" id="ARBA00022989"/>
    </source>
</evidence>
<dbReference type="Proteomes" id="UP000827721">
    <property type="component" value="Unassembled WGS sequence"/>
</dbReference>
<keyword evidence="6" id="KW-0813">Transport</keyword>
<keyword evidence="3" id="KW-0812">Transmembrane</keyword>
<evidence type="ECO:0000256" key="2">
    <source>
        <dbReference type="ARBA" id="ARBA00006704"/>
    </source>
</evidence>
<dbReference type="PRINTS" id="PR00124">
    <property type="entry name" value="ATPASEC"/>
</dbReference>
<protein>
    <recommendedName>
        <fullName evidence="8">V-ATPase proteolipid subunit C-like domain-containing protein</fullName>
    </recommendedName>
</protein>
<dbReference type="Pfam" id="PF00137">
    <property type="entry name" value="ATP-synt_C"/>
    <property type="match status" value="1"/>
</dbReference>
<dbReference type="InterPro" id="IPR038662">
    <property type="entry name" value="ATP_synth_F0_csu_sf"/>
</dbReference>
<dbReference type="InterPro" id="IPR000454">
    <property type="entry name" value="ATP_synth_F0_csu"/>
</dbReference>
<evidence type="ECO:0000259" key="8">
    <source>
        <dbReference type="Pfam" id="PF00137"/>
    </source>
</evidence>
<feature type="chain" id="PRO_5047047336" description="V-ATPase proteolipid subunit C-like domain-containing protein" evidence="7">
    <location>
        <begin position="21"/>
        <end position="143"/>
    </location>
</feature>
<comment type="similarity">
    <text evidence="2 6">Belongs to the ATPase C chain family.</text>
</comment>
<dbReference type="SUPFAM" id="SSF81333">
    <property type="entry name" value="F1F0 ATP synthase subunit C"/>
    <property type="match status" value="1"/>
</dbReference>